<dbReference type="InterPro" id="IPR013083">
    <property type="entry name" value="Znf_RING/FYVE/PHD"/>
</dbReference>
<dbReference type="Pfam" id="PF02825">
    <property type="entry name" value="WWE"/>
    <property type="match status" value="1"/>
</dbReference>
<comment type="function">
    <text evidence="5">E3 ubiquitin-protein ligase that specifically binds poly-ADP-ribosylated proteins and mediates their ubiquitination and subsequent degradation.</text>
</comment>
<keyword evidence="1 5" id="KW-0479">Metal-binding</keyword>
<dbReference type="AlphaFoldDB" id="A0A443QK15"/>
<dbReference type="PANTHER" id="PTHR13417:SF2">
    <property type="entry name" value="E3 UBIQUITIN-PROTEIN LIGASE RNF146"/>
    <property type="match status" value="1"/>
</dbReference>
<dbReference type="PROSITE" id="PS50918">
    <property type="entry name" value="WWE"/>
    <property type="match status" value="1"/>
</dbReference>
<dbReference type="OrthoDB" id="10065815at2759"/>
<dbReference type="InterPro" id="IPR033509">
    <property type="entry name" value="RNF146"/>
</dbReference>
<dbReference type="EMBL" id="NCKU01006586">
    <property type="protein sequence ID" value="RWS03354.1"/>
    <property type="molecule type" value="Genomic_DNA"/>
</dbReference>
<dbReference type="STRING" id="1965070.A0A443QK15"/>
<evidence type="ECO:0000259" key="7">
    <source>
        <dbReference type="PROSITE" id="PS50089"/>
    </source>
</evidence>
<keyword evidence="10" id="KW-1185">Reference proteome</keyword>
<dbReference type="SMART" id="SM00678">
    <property type="entry name" value="WWE"/>
    <property type="match status" value="1"/>
</dbReference>
<dbReference type="GO" id="GO:0005829">
    <property type="term" value="C:cytosol"/>
    <property type="evidence" value="ECO:0007669"/>
    <property type="project" value="UniProtKB-SubCell"/>
</dbReference>
<dbReference type="InterPro" id="IPR001841">
    <property type="entry name" value="Znf_RING"/>
</dbReference>
<feature type="compositionally biased region" description="Basic and acidic residues" evidence="6">
    <location>
        <begin position="186"/>
        <end position="196"/>
    </location>
</feature>
<dbReference type="GO" id="GO:0008270">
    <property type="term" value="F:zinc ion binding"/>
    <property type="evidence" value="ECO:0007669"/>
    <property type="project" value="UniProtKB-UniRule"/>
</dbReference>
<dbReference type="PANTHER" id="PTHR13417">
    <property type="entry name" value="E3 UBIQUITIN-PROTEIN LIGASE RNF146"/>
    <property type="match status" value="1"/>
</dbReference>
<keyword evidence="2 4" id="KW-0863">Zinc-finger</keyword>
<dbReference type="SUPFAM" id="SSF57850">
    <property type="entry name" value="RING/U-box"/>
    <property type="match status" value="1"/>
</dbReference>
<dbReference type="PROSITE" id="PS50089">
    <property type="entry name" value="ZF_RING_2"/>
    <property type="match status" value="1"/>
</dbReference>
<evidence type="ECO:0000256" key="4">
    <source>
        <dbReference type="PROSITE-ProRule" id="PRU00175"/>
    </source>
</evidence>
<dbReference type="InterPro" id="IPR017907">
    <property type="entry name" value="Znf_RING_CS"/>
</dbReference>
<accession>A0A443QK15</accession>
<dbReference type="EC" id="2.3.2.27" evidence="5"/>
<dbReference type="GO" id="GO:0016055">
    <property type="term" value="P:Wnt signaling pathway"/>
    <property type="evidence" value="ECO:0007669"/>
    <property type="project" value="InterPro"/>
</dbReference>
<evidence type="ECO:0000256" key="6">
    <source>
        <dbReference type="SAM" id="MobiDB-lite"/>
    </source>
</evidence>
<dbReference type="GO" id="GO:0072572">
    <property type="term" value="F:poly-ADP-D-ribose binding"/>
    <property type="evidence" value="ECO:0007669"/>
    <property type="project" value="UniProtKB-UniRule"/>
</dbReference>
<dbReference type="SMART" id="SM00184">
    <property type="entry name" value="RING"/>
    <property type="match status" value="1"/>
</dbReference>
<comment type="caution">
    <text evidence="9">The sequence shown here is derived from an EMBL/GenBank/DDBJ whole genome shotgun (WGS) entry which is preliminary data.</text>
</comment>
<feature type="domain" description="WWE" evidence="8">
    <location>
        <begin position="65"/>
        <end position="141"/>
    </location>
</feature>
<keyword evidence="5" id="KW-0833">Ubl conjugation pathway</keyword>
<evidence type="ECO:0000256" key="1">
    <source>
        <dbReference type="ARBA" id="ARBA00022723"/>
    </source>
</evidence>
<dbReference type="InterPro" id="IPR004170">
    <property type="entry name" value="WWE_dom"/>
</dbReference>
<keyword evidence="5" id="KW-0808">Transferase</keyword>
<evidence type="ECO:0000313" key="10">
    <source>
        <dbReference type="Proteomes" id="UP000285301"/>
    </source>
</evidence>
<gene>
    <name evidence="9" type="ORF">B4U79_08404</name>
</gene>
<evidence type="ECO:0000313" key="9">
    <source>
        <dbReference type="EMBL" id="RWS03354.1"/>
    </source>
</evidence>
<dbReference type="PROSITE" id="PS00518">
    <property type="entry name" value="ZF_RING_1"/>
    <property type="match status" value="1"/>
</dbReference>
<evidence type="ECO:0000259" key="8">
    <source>
        <dbReference type="PROSITE" id="PS50918"/>
    </source>
</evidence>
<dbReference type="GO" id="GO:0005634">
    <property type="term" value="C:nucleus"/>
    <property type="evidence" value="ECO:0007669"/>
    <property type="project" value="TreeGrafter"/>
</dbReference>
<feature type="domain" description="RING-type" evidence="7">
    <location>
        <begin position="5"/>
        <end position="47"/>
    </location>
</feature>
<dbReference type="GO" id="GO:0051865">
    <property type="term" value="P:protein autoubiquitination"/>
    <property type="evidence" value="ECO:0007669"/>
    <property type="project" value="UniProtKB-UniRule"/>
</dbReference>
<dbReference type="InterPro" id="IPR018123">
    <property type="entry name" value="WWE-dom_subgr"/>
</dbReference>
<evidence type="ECO:0000256" key="5">
    <source>
        <dbReference type="RuleBase" id="RU367115"/>
    </source>
</evidence>
<keyword evidence="3 5" id="KW-0862">Zinc</keyword>
<proteinExistence type="predicted"/>
<dbReference type="Pfam" id="PF13639">
    <property type="entry name" value="zf-RING_2"/>
    <property type="match status" value="1"/>
</dbReference>
<comment type="PTM">
    <text evidence="5">Ubiquitinated; autoubiquitinated.</text>
</comment>
<dbReference type="SUPFAM" id="SSF117839">
    <property type="entry name" value="WWE domain"/>
    <property type="match status" value="1"/>
</dbReference>
<dbReference type="Gene3D" id="3.30.720.50">
    <property type="match status" value="1"/>
</dbReference>
<comment type="catalytic activity">
    <reaction evidence="5">
        <text>S-ubiquitinyl-[E2 ubiquitin-conjugating enzyme]-L-cysteine + [acceptor protein]-L-lysine = [E2 ubiquitin-conjugating enzyme]-L-cysteine + N(6)-ubiquitinyl-[acceptor protein]-L-lysine.</text>
        <dbReference type="EC" id="2.3.2.27"/>
    </reaction>
</comment>
<reference evidence="9 10" key="1">
    <citation type="journal article" date="2018" name="Gigascience">
        <title>Genomes of trombidid mites reveal novel predicted allergens and laterally-transferred genes associated with secondary metabolism.</title>
        <authorList>
            <person name="Dong X."/>
            <person name="Chaisiri K."/>
            <person name="Xia D."/>
            <person name="Armstrong S.D."/>
            <person name="Fang Y."/>
            <person name="Donnelly M.J."/>
            <person name="Kadowaki T."/>
            <person name="McGarry J.W."/>
            <person name="Darby A.C."/>
            <person name="Makepeace B.L."/>
        </authorList>
    </citation>
    <scope>NUCLEOTIDE SEQUENCE [LARGE SCALE GENOMIC DNA]</scope>
    <source>
        <strain evidence="9">UoL-WK</strain>
    </source>
</reference>
<dbReference type="GO" id="GO:0061630">
    <property type="term" value="F:ubiquitin protein ligase activity"/>
    <property type="evidence" value="ECO:0007669"/>
    <property type="project" value="UniProtKB-UniRule"/>
</dbReference>
<dbReference type="UniPathway" id="UPA00143"/>
<name>A0A443QK15_9ACAR</name>
<evidence type="ECO:0000256" key="3">
    <source>
        <dbReference type="ARBA" id="ARBA00022833"/>
    </source>
</evidence>
<comment type="domain">
    <text evidence="5">The WWE domain mediates non-covalent poly(ADP-ribose)-binding.</text>
</comment>
<organism evidence="9 10">
    <name type="scientific">Dinothrombium tinctorium</name>
    <dbReference type="NCBI Taxonomy" id="1965070"/>
    <lineage>
        <taxon>Eukaryota</taxon>
        <taxon>Metazoa</taxon>
        <taxon>Ecdysozoa</taxon>
        <taxon>Arthropoda</taxon>
        <taxon>Chelicerata</taxon>
        <taxon>Arachnida</taxon>
        <taxon>Acari</taxon>
        <taxon>Acariformes</taxon>
        <taxon>Trombidiformes</taxon>
        <taxon>Prostigmata</taxon>
        <taxon>Anystina</taxon>
        <taxon>Parasitengona</taxon>
        <taxon>Trombidioidea</taxon>
        <taxon>Trombidiidae</taxon>
        <taxon>Dinothrombium</taxon>
    </lineage>
</organism>
<dbReference type="InterPro" id="IPR037197">
    <property type="entry name" value="WWE_dom_sf"/>
</dbReference>
<dbReference type="Proteomes" id="UP000285301">
    <property type="component" value="Unassembled WGS sequence"/>
</dbReference>
<feature type="region of interest" description="Disordered" evidence="6">
    <location>
        <begin position="175"/>
        <end position="196"/>
    </location>
</feature>
<comment type="subcellular location">
    <subcellularLocation>
        <location evidence="5">Cytoplasm</location>
        <location evidence="5">Cytosol</location>
    </subcellularLocation>
</comment>
<keyword evidence="5" id="KW-0963">Cytoplasm</keyword>
<comment type="pathway">
    <text evidence="5">Protein modification; protein ubiquitination.</text>
</comment>
<sequence length="196" mass="22335">MEDECPICMTKFGEKNRFAVKLKCEHVFCYFCVKGAFNLNSKCPYCREEISAEIVKKPKFLKSKNKSSESDSSEGTTKWFYKGANGWWVYDEDTCELIENAFRNKQQSCHFTISGLNYVLDFKSLTQSRVDDSSRRRKVKRDVFTKSNDEIKGIGGILKRDLSVISGSPKRKKARLVVSTSTNANESKDEASQSEG</sequence>
<dbReference type="Gene3D" id="3.30.40.10">
    <property type="entry name" value="Zinc/RING finger domain, C3HC4 (zinc finger)"/>
    <property type="match status" value="1"/>
</dbReference>
<protein>
    <recommendedName>
        <fullName evidence="5">E3 ubiquitin-protein ligase</fullName>
        <ecNumber evidence="5">2.3.2.27</ecNumber>
    </recommendedName>
</protein>
<dbReference type="GO" id="GO:0006511">
    <property type="term" value="P:ubiquitin-dependent protein catabolic process"/>
    <property type="evidence" value="ECO:0007669"/>
    <property type="project" value="UniProtKB-UniRule"/>
</dbReference>
<evidence type="ECO:0000256" key="2">
    <source>
        <dbReference type="ARBA" id="ARBA00022771"/>
    </source>
</evidence>